<accession>A0A1F4T876</accession>
<protein>
    <submittedName>
        <fullName evidence="1">Uncharacterized protein</fullName>
    </submittedName>
</protein>
<dbReference type="AlphaFoldDB" id="A0A1F4T876"/>
<name>A0A1F4T876_UNCSA</name>
<proteinExistence type="predicted"/>
<dbReference type="Proteomes" id="UP000178602">
    <property type="component" value="Unassembled WGS sequence"/>
</dbReference>
<organism evidence="1 2">
    <name type="scientific">candidate division WOR-1 bacterium RIFOXYC12_FULL_54_18</name>
    <dbReference type="NCBI Taxonomy" id="1802584"/>
    <lineage>
        <taxon>Bacteria</taxon>
        <taxon>Bacillati</taxon>
        <taxon>Saganbacteria</taxon>
    </lineage>
</organism>
<sequence>MKIENLDAKIKVGAVFKGGEIDPKWFVWEERQYRIKETNYRWTDTKGREKIHCFSVTDGTNNYEISFYAEKIVWRLNKICGGD</sequence>
<evidence type="ECO:0000313" key="2">
    <source>
        <dbReference type="Proteomes" id="UP000178602"/>
    </source>
</evidence>
<gene>
    <name evidence="1" type="ORF">A3K49_07470</name>
</gene>
<reference evidence="1 2" key="1">
    <citation type="journal article" date="2016" name="Nat. Commun.">
        <title>Thousands of microbial genomes shed light on interconnected biogeochemical processes in an aquifer system.</title>
        <authorList>
            <person name="Anantharaman K."/>
            <person name="Brown C.T."/>
            <person name="Hug L.A."/>
            <person name="Sharon I."/>
            <person name="Castelle C.J."/>
            <person name="Probst A.J."/>
            <person name="Thomas B.C."/>
            <person name="Singh A."/>
            <person name="Wilkins M.J."/>
            <person name="Karaoz U."/>
            <person name="Brodie E.L."/>
            <person name="Williams K.H."/>
            <person name="Hubbard S.S."/>
            <person name="Banfield J.F."/>
        </authorList>
    </citation>
    <scope>NUCLEOTIDE SEQUENCE [LARGE SCALE GENOMIC DNA]</scope>
</reference>
<dbReference type="EMBL" id="MEUG01000001">
    <property type="protein sequence ID" value="OGC28767.1"/>
    <property type="molecule type" value="Genomic_DNA"/>
</dbReference>
<evidence type="ECO:0000313" key="1">
    <source>
        <dbReference type="EMBL" id="OGC28767.1"/>
    </source>
</evidence>
<comment type="caution">
    <text evidence="1">The sequence shown here is derived from an EMBL/GenBank/DDBJ whole genome shotgun (WGS) entry which is preliminary data.</text>
</comment>